<name>A0A2X2J0V1_SPHMU</name>
<proteinExistence type="predicted"/>
<reference evidence="1 2" key="1">
    <citation type="submission" date="2018-06" db="EMBL/GenBank/DDBJ databases">
        <authorList>
            <consortium name="Pathogen Informatics"/>
            <person name="Doyle S."/>
        </authorList>
    </citation>
    <scope>NUCLEOTIDE SEQUENCE [LARGE SCALE GENOMIC DNA]</scope>
    <source>
        <strain evidence="1 2">NCTC11343</strain>
    </source>
</reference>
<dbReference type="AlphaFoldDB" id="A0A2X2J0V1"/>
<protein>
    <submittedName>
        <fullName evidence="1">Uncharacterized protein</fullName>
    </submittedName>
</protein>
<evidence type="ECO:0000313" key="1">
    <source>
        <dbReference type="EMBL" id="SPZ87977.1"/>
    </source>
</evidence>
<organism evidence="1 2">
    <name type="scientific">Sphingobacterium multivorum</name>
    <dbReference type="NCBI Taxonomy" id="28454"/>
    <lineage>
        <taxon>Bacteria</taxon>
        <taxon>Pseudomonadati</taxon>
        <taxon>Bacteroidota</taxon>
        <taxon>Sphingobacteriia</taxon>
        <taxon>Sphingobacteriales</taxon>
        <taxon>Sphingobacteriaceae</taxon>
        <taxon>Sphingobacterium</taxon>
    </lineage>
</organism>
<accession>A0A2X2J0V1</accession>
<sequence>MGIATLTFMNRQLFSPLSLFLGATLFMGILSCGHNTRVNNTDLKDSSELKTIAVKDTMDAAKFPPLPIDYDRTKVLKNTYVVDRAGVELRQGADGAAPLLGKYPYGQARCDR</sequence>
<dbReference type="Proteomes" id="UP000251241">
    <property type="component" value="Unassembled WGS sequence"/>
</dbReference>
<dbReference type="EMBL" id="UAUU01000009">
    <property type="protein sequence ID" value="SPZ87977.1"/>
    <property type="molecule type" value="Genomic_DNA"/>
</dbReference>
<gene>
    <name evidence="1" type="ORF">NCTC11343_03222</name>
</gene>
<evidence type="ECO:0000313" key="2">
    <source>
        <dbReference type="Proteomes" id="UP000251241"/>
    </source>
</evidence>